<evidence type="ECO:0000313" key="3">
    <source>
        <dbReference type="EnsemblMetazoa" id="G8841.1:cds"/>
    </source>
</evidence>
<dbReference type="EnsemblMetazoa" id="G8841.1">
    <property type="protein sequence ID" value="G8841.1:cds"/>
    <property type="gene ID" value="G8841"/>
</dbReference>
<dbReference type="InterPro" id="IPR016187">
    <property type="entry name" value="CTDL_fold"/>
</dbReference>
<dbReference type="SMART" id="SM00034">
    <property type="entry name" value="CLECT"/>
    <property type="match status" value="1"/>
</dbReference>
<protein>
    <recommendedName>
        <fullName evidence="2">C-type lectin domain-containing protein</fullName>
    </recommendedName>
</protein>
<keyword evidence="4" id="KW-1185">Reference proteome</keyword>
<dbReference type="AlphaFoldDB" id="A0A8W8NWI8"/>
<evidence type="ECO:0000259" key="2">
    <source>
        <dbReference type="PROSITE" id="PS50041"/>
    </source>
</evidence>
<dbReference type="PANTHER" id="PTHR22803">
    <property type="entry name" value="MANNOSE, PHOSPHOLIPASE, LECTIN RECEPTOR RELATED"/>
    <property type="match status" value="1"/>
</dbReference>
<dbReference type="Proteomes" id="UP000005408">
    <property type="component" value="Unassembled WGS sequence"/>
</dbReference>
<proteinExistence type="predicted"/>
<dbReference type="SUPFAM" id="SSF56436">
    <property type="entry name" value="C-type lectin-like"/>
    <property type="match status" value="1"/>
</dbReference>
<organism evidence="3 4">
    <name type="scientific">Magallana gigas</name>
    <name type="common">Pacific oyster</name>
    <name type="synonym">Crassostrea gigas</name>
    <dbReference type="NCBI Taxonomy" id="29159"/>
    <lineage>
        <taxon>Eukaryota</taxon>
        <taxon>Metazoa</taxon>
        <taxon>Spiralia</taxon>
        <taxon>Lophotrochozoa</taxon>
        <taxon>Mollusca</taxon>
        <taxon>Bivalvia</taxon>
        <taxon>Autobranchia</taxon>
        <taxon>Pteriomorphia</taxon>
        <taxon>Ostreida</taxon>
        <taxon>Ostreoidea</taxon>
        <taxon>Ostreidae</taxon>
        <taxon>Magallana</taxon>
    </lineage>
</organism>
<feature type="domain" description="C-type lectin" evidence="2">
    <location>
        <begin position="124"/>
        <end position="236"/>
    </location>
</feature>
<evidence type="ECO:0000256" key="1">
    <source>
        <dbReference type="ARBA" id="ARBA00023157"/>
    </source>
</evidence>
<evidence type="ECO:0000313" key="4">
    <source>
        <dbReference type="Proteomes" id="UP000005408"/>
    </source>
</evidence>
<dbReference type="InterPro" id="IPR050111">
    <property type="entry name" value="C-type_lectin/snaclec_domain"/>
</dbReference>
<dbReference type="Gene3D" id="3.10.100.10">
    <property type="entry name" value="Mannose-Binding Protein A, subunit A"/>
    <property type="match status" value="1"/>
</dbReference>
<dbReference type="Pfam" id="PF00059">
    <property type="entry name" value="Lectin_C"/>
    <property type="match status" value="1"/>
</dbReference>
<dbReference type="InterPro" id="IPR016186">
    <property type="entry name" value="C-type_lectin-like/link_sf"/>
</dbReference>
<dbReference type="InterPro" id="IPR001304">
    <property type="entry name" value="C-type_lectin-like"/>
</dbReference>
<dbReference type="PROSITE" id="PS00615">
    <property type="entry name" value="C_TYPE_LECTIN_1"/>
    <property type="match status" value="1"/>
</dbReference>
<name>A0A8W8NWI8_MAGGI</name>
<sequence>MISLVILTLTLKDNRFHCLNKNQFYSSKPNEEGYMAGLYLIQVTILICLIACVDGQALYEEICVNKIVNEMHQFYDREMQLQTQVNKLKDQLGSCTCRDTVEFLQFHLSCLSEKGTYREQSVAKNQYCFIKSASTWTDSKTKCQSFGGHLLEIETQSEQIWLKGKVSFLEERWWIGAALDTVKNVWIWDYSGTAMSFTNWHPVEPNGEGREQCALMWDADLWQDYPCTDLFYIICERN</sequence>
<dbReference type="PROSITE" id="PS50041">
    <property type="entry name" value="C_TYPE_LECTIN_2"/>
    <property type="match status" value="1"/>
</dbReference>
<dbReference type="InterPro" id="IPR018378">
    <property type="entry name" value="C-type_lectin_CS"/>
</dbReference>
<accession>A0A8W8NWI8</accession>
<reference evidence="3" key="1">
    <citation type="submission" date="2022-08" db="UniProtKB">
        <authorList>
            <consortium name="EnsemblMetazoa"/>
        </authorList>
    </citation>
    <scope>IDENTIFICATION</scope>
    <source>
        <strain evidence="3">05x7-T-G4-1.051#20</strain>
    </source>
</reference>
<dbReference type="CDD" id="cd00037">
    <property type="entry name" value="CLECT"/>
    <property type="match status" value="1"/>
</dbReference>
<keyword evidence="1" id="KW-1015">Disulfide bond</keyword>